<evidence type="ECO:0000256" key="1">
    <source>
        <dbReference type="SAM" id="Coils"/>
    </source>
</evidence>
<proteinExistence type="predicted"/>
<dbReference type="SMART" id="SM01252">
    <property type="entry name" value="KilA-N"/>
    <property type="match status" value="1"/>
</dbReference>
<keyword evidence="1" id="KW-0175">Coiled coil</keyword>
<name>A0AAX3QU59_PARDI</name>
<organism evidence="3 4">
    <name type="scientific">Parabacteroides distasonis</name>
    <dbReference type="NCBI Taxonomy" id="823"/>
    <lineage>
        <taxon>Bacteria</taxon>
        <taxon>Pseudomonadati</taxon>
        <taxon>Bacteroidota</taxon>
        <taxon>Bacteroidia</taxon>
        <taxon>Bacteroidales</taxon>
        <taxon>Tannerellaceae</taxon>
        <taxon>Parabacteroides</taxon>
    </lineage>
</organism>
<evidence type="ECO:0000313" key="4">
    <source>
        <dbReference type="Proteomes" id="UP001221009"/>
    </source>
</evidence>
<feature type="domain" description="KilA-N" evidence="2">
    <location>
        <begin position="25"/>
        <end position="129"/>
    </location>
</feature>
<evidence type="ECO:0000259" key="2">
    <source>
        <dbReference type="PROSITE" id="PS51301"/>
    </source>
</evidence>
<dbReference type="Pfam" id="PF03374">
    <property type="entry name" value="ANT"/>
    <property type="match status" value="1"/>
</dbReference>
<dbReference type="InterPro" id="IPR018004">
    <property type="entry name" value="KilA/APSES_HTH"/>
</dbReference>
<dbReference type="PROSITE" id="PS51301">
    <property type="entry name" value="KILA_N"/>
    <property type="match status" value="1"/>
</dbReference>
<dbReference type="Pfam" id="PF04383">
    <property type="entry name" value="KilA-N"/>
    <property type="match status" value="1"/>
</dbReference>
<dbReference type="RefSeq" id="WP_276507672.1">
    <property type="nucleotide sequence ID" value="NZ_CP120353.1"/>
</dbReference>
<sequence length="296" mass="33911">MLQLNENYSNGNNIAVLGTANPSEMGKIFSYNGNNVTMRVRKGVVYVNLTEVAKAFPDKNLTHIINSQEISDYCEKFSKLQNCSLADLLIITRGGNNPGTWAHQRVALRVAQKLSTEFSIWVDERIEELLTTGHSSLQQQYPVPQSYGEALMLAAQQQMRIEEQQKRLEQKDEEITELRAENVELQHQSEYARFILQSKKTVLVTQIAQDYGMTAIRFNALLRDLRIQRKVNGQWILYGEYLGKGYVHSATHNYTHSNGSPDVSLNTEWTQKGRLFLYEELKRNGILPLIERSDKN</sequence>
<dbReference type="Proteomes" id="UP001221009">
    <property type="component" value="Chromosome"/>
</dbReference>
<evidence type="ECO:0000313" key="3">
    <source>
        <dbReference type="EMBL" id="WET65414.1"/>
    </source>
</evidence>
<dbReference type="InterPro" id="IPR017880">
    <property type="entry name" value="KilA_N"/>
</dbReference>
<dbReference type="GO" id="GO:0003677">
    <property type="term" value="F:DNA binding"/>
    <property type="evidence" value="ECO:0007669"/>
    <property type="project" value="InterPro"/>
</dbReference>
<reference evidence="3" key="1">
    <citation type="submission" date="2023-03" db="EMBL/GenBank/DDBJ databases">
        <title>Parabacteroides distasonis, a bacteria resistant against UC.</title>
        <authorList>
            <person name="Dai W."/>
        </authorList>
    </citation>
    <scope>NUCLEOTIDE SEQUENCE</scope>
    <source>
        <strain evidence="3">F1-28</strain>
    </source>
</reference>
<dbReference type="InterPro" id="IPR005039">
    <property type="entry name" value="Ant_C"/>
</dbReference>
<gene>
    <name evidence="3" type="ORF">P2T59_05350</name>
</gene>
<feature type="coiled-coil region" evidence="1">
    <location>
        <begin position="151"/>
        <end position="188"/>
    </location>
</feature>
<accession>A0AAX3QU59</accession>
<protein>
    <submittedName>
        <fullName evidence="3">Phage antirepressor KilAC domain-containing protein</fullName>
    </submittedName>
</protein>
<dbReference type="AlphaFoldDB" id="A0AAX3QU59"/>
<dbReference type="EMBL" id="CP120353">
    <property type="protein sequence ID" value="WET65414.1"/>
    <property type="molecule type" value="Genomic_DNA"/>
</dbReference>